<dbReference type="InterPro" id="IPR058205">
    <property type="entry name" value="D-LDH-like"/>
</dbReference>
<dbReference type="OrthoDB" id="9793626at2"/>
<feature type="domain" description="D-isomer specific 2-hydroxyacid dehydrogenase catalytic" evidence="5">
    <location>
        <begin position="3"/>
        <end position="329"/>
    </location>
</feature>
<dbReference type="InterPro" id="IPR006140">
    <property type="entry name" value="D-isomer_DH_NAD-bd"/>
</dbReference>
<dbReference type="EC" id="1.1.1.28" evidence="7"/>
<dbReference type="KEGG" id="ccro:CMC5_029230"/>
<dbReference type="GO" id="GO:0008720">
    <property type="term" value="F:D-lactate dehydrogenase (NAD+) activity"/>
    <property type="evidence" value="ECO:0007669"/>
    <property type="project" value="UniProtKB-EC"/>
</dbReference>
<organism evidence="7 8">
    <name type="scientific">Chondromyces crocatus</name>
    <dbReference type="NCBI Taxonomy" id="52"/>
    <lineage>
        <taxon>Bacteria</taxon>
        <taxon>Pseudomonadati</taxon>
        <taxon>Myxococcota</taxon>
        <taxon>Polyangia</taxon>
        <taxon>Polyangiales</taxon>
        <taxon>Polyangiaceae</taxon>
        <taxon>Chondromyces</taxon>
    </lineage>
</organism>
<evidence type="ECO:0000313" key="7">
    <source>
        <dbReference type="EMBL" id="AKT38777.1"/>
    </source>
</evidence>
<dbReference type="Proteomes" id="UP000067626">
    <property type="component" value="Chromosome"/>
</dbReference>
<gene>
    <name evidence="7" type="primary">lldD</name>
    <name evidence="7" type="ORF">CMC5_029230</name>
</gene>
<dbReference type="PATRIC" id="fig|52.7.peg.3214"/>
<dbReference type="CDD" id="cd12183">
    <property type="entry name" value="LDH_like_2"/>
    <property type="match status" value="1"/>
</dbReference>
<evidence type="ECO:0000259" key="5">
    <source>
        <dbReference type="Pfam" id="PF00389"/>
    </source>
</evidence>
<comment type="similarity">
    <text evidence="1 4">Belongs to the D-isomer specific 2-hydroxyacid dehydrogenase family.</text>
</comment>
<accession>A0A0K1EDL4</accession>
<dbReference type="Pfam" id="PF02826">
    <property type="entry name" value="2-Hacid_dh_C"/>
    <property type="match status" value="1"/>
</dbReference>
<dbReference type="STRING" id="52.CMC5_029230"/>
<reference evidence="7 8" key="1">
    <citation type="submission" date="2015-07" db="EMBL/GenBank/DDBJ databases">
        <title>Genome analysis of myxobacterium Chondromyces crocatus Cm c5 reveals a high potential for natural compound synthesis and the genetic basis for the loss of fruiting body formation.</title>
        <authorList>
            <person name="Zaburannyi N."/>
            <person name="Bunk B."/>
            <person name="Maier J."/>
            <person name="Overmann J."/>
            <person name="Mueller R."/>
        </authorList>
    </citation>
    <scope>NUCLEOTIDE SEQUENCE [LARGE SCALE GENOMIC DNA]</scope>
    <source>
        <strain evidence="7 8">Cm c5</strain>
    </source>
</reference>
<dbReference type="RefSeq" id="WP_050430961.1">
    <property type="nucleotide sequence ID" value="NZ_CP012159.1"/>
</dbReference>
<dbReference type="Pfam" id="PF00389">
    <property type="entry name" value="2-Hacid_dh"/>
    <property type="match status" value="1"/>
</dbReference>
<evidence type="ECO:0000256" key="3">
    <source>
        <dbReference type="ARBA" id="ARBA00023027"/>
    </source>
</evidence>
<dbReference type="InterPro" id="IPR029753">
    <property type="entry name" value="D-isomer_DH_CS"/>
</dbReference>
<dbReference type="EMBL" id="CP012159">
    <property type="protein sequence ID" value="AKT38777.1"/>
    <property type="molecule type" value="Genomic_DNA"/>
</dbReference>
<keyword evidence="8" id="KW-1185">Reference proteome</keyword>
<dbReference type="SUPFAM" id="SSF52283">
    <property type="entry name" value="Formate/glycerate dehydrogenase catalytic domain-like"/>
    <property type="match status" value="1"/>
</dbReference>
<evidence type="ECO:0000259" key="6">
    <source>
        <dbReference type="Pfam" id="PF02826"/>
    </source>
</evidence>
<evidence type="ECO:0000256" key="1">
    <source>
        <dbReference type="ARBA" id="ARBA00005854"/>
    </source>
</evidence>
<evidence type="ECO:0000256" key="2">
    <source>
        <dbReference type="ARBA" id="ARBA00023002"/>
    </source>
</evidence>
<dbReference type="SUPFAM" id="SSF51735">
    <property type="entry name" value="NAD(P)-binding Rossmann-fold domains"/>
    <property type="match status" value="1"/>
</dbReference>
<proteinExistence type="inferred from homology"/>
<feature type="domain" description="D-isomer specific 2-hydroxyacid dehydrogenase NAD-binding" evidence="6">
    <location>
        <begin position="110"/>
        <end position="298"/>
    </location>
</feature>
<dbReference type="InterPro" id="IPR006139">
    <property type="entry name" value="D-isomer_2_OHA_DH_cat_dom"/>
</dbReference>
<dbReference type="Gene3D" id="3.40.50.720">
    <property type="entry name" value="NAD(P)-binding Rossmann-like Domain"/>
    <property type="match status" value="2"/>
</dbReference>
<keyword evidence="3" id="KW-0520">NAD</keyword>
<name>A0A0K1EDL4_CHOCO</name>
<protein>
    <submittedName>
        <fullName evidence="7">Lactate dehydrogenase</fullName>
        <ecNumber evidence="7">1.1.1.28</ecNumber>
    </submittedName>
</protein>
<dbReference type="PROSITE" id="PS00671">
    <property type="entry name" value="D_2_HYDROXYACID_DH_3"/>
    <property type="match status" value="1"/>
</dbReference>
<dbReference type="AlphaFoldDB" id="A0A0K1EDL4"/>
<keyword evidence="2 4" id="KW-0560">Oxidoreductase</keyword>
<dbReference type="PANTHER" id="PTHR43026:SF1">
    <property type="entry name" value="2-HYDROXYACID DEHYDROGENASE HOMOLOG 1-RELATED"/>
    <property type="match status" value="1"/>
</dbReference>
<evidence type="ECO:0000313" key="8">
    <source>
        <dbReference type="Proteomes" id="UP000067626"/>
    </source>
</evidence>
<dbReference type="InterPro" id="IPR036291">
    <property type="entry name" value="NAD(P)-bd_dom_sf"/>
</dbReference>
<dbReference type="GO" id="GO:0051287">
    <property type="term" value="F:NAD binding"/>
    <property type="evidence" value="ECO:0007669"/>
    <property type="project" value="InterPro"/>
</dbReference>
<sequence length="338" mass="36980">MRIAIFDTHRYDREALEDANQGREHELVFFEPRLTRTTASLARGFGAVCSFVNDELDASALEALQREGVRLIALRSAGYNHVDLEAAERLDLSVVRVPAYSPHAVAEHAVALVLALNRKIHRAYARVREWNFSLDGLVGFDLHGKTVGLVGTGNIGAVAARIFHGFGCRLLGHDRQPDGRLEAALGLRYVPLEEIYEQADILSLHVPLTPATHHLIDASALARMKSGSLLINTGRGALIDSRALIDALKVGRIGGAGLDVYEEEEGVFFQDLSSQVLKDDTLARLLTFPNVLITSHQGFLTREALGAIARTTLESVEAFERGEPLVNAVRAEDVRPRG</sequence>
<evidence type="ECO:0000256" key="4">
    <source>
        <dbReference type="RuleBase" id="RU003719"/>
    </source>
</evidence>
<dbReference type="PROSITE" id="PS00670">
    <property type="entry name" value="D_2_HYDROXYACID_DH_2"/>
    <property type="match status" value="1"/>
</dbReference>
<dbReference type="PANTHER" id="PTHR43026">
    <property type="entry name" value="2-HYDROXYACID DEHYDROGENASE HOMOLOG 1-RELATED"/>
    <property type="match status" value="1"/>
</dbReference>